<dbReference type="AlphaFoldDB" id="A0A6M3JP87"/>
<dbReference type="EMBL" id="MT141827">
    <property type="protein sequence ID" value="QJA70871.1"/>
    <property type="molecule type" value="Genomic_DNA"/>
</dbReference>
<proteinExistence type="predicted"/>
<sequence>MTDKRVGDFITEYYSKLGKKSSPLKNLLRPLADEVMKSVLNNKYTTGLTGPFGPYGLVKMIIFLKDIENKPHPYPIQQPIIYFWWADSNFYIIPDTCCFFKGSTGVSLDMTKRNEFIELKRNMTIKELAEFVLSRVVADKLTR</sequence>
<protein>
    <submittedName>
        <fullName evidence="2">Uncharacterized protein</fullName>
    </submittedName>
</protein>
<name>A0A6M3JP87_9ZZZZ</name>
<evidence type="ECO:0000313" key="2">
    <source>
        <dbReference type="EMBL" id="QJA70871.1"/>
    </source>
</evidence>
<reference evidence="2" key="1">
    <citation type="submission" date="2020-03" db="EMBL/GenBank/DDBJ databases">
        <title>The deep terrestrial virosphere.</title>
        <authorList>
            <person name="Holmfeldt K."/>
            <person name="Nilsson E."/>
            <person name="Simone D."/>
            <person name="Lopez-Fernandez M."/>
            <person name="Wu X."/>
            <person name="de Brujin I."/>
            <person name="Lundin D."/>
            <person name="Andersson A."/>
            <person name="Bertilsson S."/>
            <person name="Dopson M."/>
        </authorList>
    </citation>
    <scope>NUCLEOTIDE SEQUENCE</scope>
    <source>
        <strain evidence="2">MM415A03533</strain>
        <strain evidence="1">MM415B00683</strain>
    </source>
</reference>
<accession>A0A6M3JP87</accession>
<gene>
    <name evidence="2" type="ORF">MM415A03533_0008</name>
    <name evidence="1" type="ORF">MM415B00683_0012</name>
</gene>
<dbReference type="EMBL" id="MT141486">
    <property type="protein sequence ID" value="QJA62942.1"/>
    <property type="molecule type" value="Genomic_DNA"/>
</dbReference>
<evidence type="ECO:0000313" key="1">
    <source>
        <dbReference type="EMBL" id="QJA62942.1"/>
    </source>
</evidence>
<organism evidence="2">
    <name type="scientific">viral metagenome</name>
    <dbReference type="NCBI Taxonomy" id="1070528"/>
    <lineage>
        <taxon>unclassified sequences</taxon>
        <taxon>metagenomes</taxon>
        <taxon>organismal metagenomes</taxon>
    </lineage>
</organism>